<dbReference type="Proteomes" id="UP000034181">
    <property type="component" value="Unassembled WGS sequence"/>
</dbReference>
<dbReference type="EMBL" id="LBUZ01000037">
    <property type="protein sequence ID" value="KKQ74239.1"/>
    <property type="molecule type" value="Genomic_DNA"/>
</dbReference>
<organism evidence="1 2">
    <name type="scientific">Candidatus Woesebacteria bacterium GW2011_GWB1_38_5b</name>
    <dbReference type="NCBI Taxonomy" id="1618569"/>
    <lineage>
        <taxon>Bacteria</taxon>
        <taxon>Candidatus Woeseibacteriota</taxon>
    </lineage>
</organism>
<reference evidence="1 2" key="1">
    <citation type="journal article" date="2015" name="Nature">
        <title>rRNA introns, odd ribosomes, and small enigmatic genomes across a large radiation of phyla.</title>
        <authorList>
            <person name="Brown C.T."/>
            <person name="Hug L.A."/>
            <person name="Thomas B.C."/>
            <person name="Sharon I."/>
            <person name="Castelle C.J."/>
            <person name="Singh A."/>
            <person name="Wilkins M.J."/>
            <person name="Williams K.H."/>
            <person name="Banfield J.F."/>
        </authorList>
    </citation>
    <scope>NUCLEOTIDE SEQUENCE [LARGE SCALE GENOMIC DNA]</scope>
</reference>
<accession>A0A0G0MKK8</accession>
<sequence>MRVNIKDCMEYPKYSDEWFLNQYLKYGSVESALKNNGFALPISVAQFHRLVKERGIIKTIGRREVDLSEILYFFLKKALEPTLALQTVYWQMPANFRTSLSSLHRIYKRILDRKPTRSATALIIHPQNNADLVLVGRETQTRAFYGKHKGDISIPMSFSKRNEDPKTAILRVLQQEFSTKLAIERKLVDLLPSNPSPCVYLDILDVEVAAYEIFLPEKLADLKFCSSYKLTNHRFDSVDAFLKSDIPVRSGVIEILTGSGKCGSNLNRQLIKVAPNLKFAYDFEKYMQE</sequence>
<name>A0A0G0MKK8_9BACT</name>
<comment type="caution">
    <text evidence="1">The sequence shown here is derived from an EMBL/GenBank/DDBJ whole genome shotgun (WGS) entry which is preliminary data.</text>
</comment>
<dbReference type="AlphaFoldDB" id="A0A0G0MKK8"/>
<evidence type="ECO:0000313" key="1">
    <source>
        <dbReference type="EMBL" id="KKQ74239.1"/>
    </source>
</evidence>
<evidence type="ECO:0000313" key="2">
    <source>
        <dbReference type="Proteomes" id="UP000034181"/>
    </source>
</evidence>
<protein>
    <submittedName>
        <fullName evidence="1">Uncharacterized protein</fullName>
    </submittedName>
</protein>
<gene>
    <name evidence="1" type="ORF">US96_C0037G0004</name>
</gene>
<proteinExistence type="predicted"/>